<evidence type="ECO:0000313" key="2">
    <source>
        <dbReference type="EMBL" id="TCK63970.1"/>
    </source>
</evidence>
<dbReference type="OrthoDB" id="9766983at2"/>
<dbReference type="NCBIfam" id="NF009060">
    <property type="entry name" value="PRK12394.1"/>
    <property type="match status" value="1"/>
</dbReference>
<sequence>MKLDLLIKNGTILDLQQRQYIRQDIGVNGNKIVDLSGIENYESDTTIDAEGAWVLPGLIDFHTHVFHGGLAIAVDPNIICLPNGVTSVVDAGSSGCTTFNLFKSSVVEPSRVRIKSYLNVVSVGLSTLGGPTGYLENIDPAHYNQAKIAQLLAENPDQILGLKLRYSEELFHDHPFKQDPFMTMVDMAQQLNTNFCVHVTDSHLPAPQLIEHFRESDIFAHCYQGKGNTILDEQGNVYPELVKAQQRGVIFDCSNGVAHFHFKVAQTAMEQGFYPDVISTDMTLKNSLRTTQVYSLLMVMSKYLNMGMPIFDIIKAVTETPARLMKMDGQIGTLKPGAFADIAIVKLVDQPFTFDDSQGNYLKANQIIENCATILDGQIVYRRPSL</sequence>
<dbReference type="Gene3D" id="2.30.40.10">
    <property type="entry name" value="Urease, subunit C, domain 1"/>
    <property type="match status" value="1"/>
</dbReference>
<dbReference type="InterPro" id="IPR006680">
    <property type="entry name" value="Amidohydro-rel"/>
</dbReference>
<reference evidence="2 3" key="1">
    <citation type="submission" date="2019-03" db="EMBL/GenBank/DDBJ databases">
        <title>Genomic Encyclopedia of Type Strains, Phase IV (KMG-IV): sequencing the most valuable type-strain genomes for metagenomic binning, comparative biology and taxonomic classification.</title>
        <authorList>
            <person name="Goeker M."/>
        </authorList>
    </citation>
    <scope>NUCLEOTIDE SEQUENCE [LARGE SCALE GENOMIC DNA]</scope>
    <source>
        <strain evidence="2 3">DSM 18577</strain>
    </source>
</reference>
<feature type="domain" description="Amidohydrolase-related" evidence="1">
    <location>
        <begin position="53"/>
        <end position="359"/>
    </location>
</feature>
<dbReference type="RefSeq" id="WP_131911029.1">
    <property type="nucleotide sequence ID" value="NZ_OU594967.1"/>
</dbReference>
<keyword evidence="3" id="KW-1185">Reference proteome</keyword>
<dbReference type="GO" id="GO:0016810">
    <property type="term" value="F:hydrolase activity, acting on carbon-nitrogen (but not peptide) bonds"/>
    <property type="evidence" value="ECO:0007669"/>
    <property type="project" value="InterPro"/>
</dbReference>
<comment type="caution">
    <text evidence="2">The sequence shown here is derived from an EMBL/GenBank/DDBJ whole genome shotgun (WGS) entry which is preliminary data.</text>
</comment>
<name>A0A4R1KIA4_9GAMM</name>
<dbReference type="InterPro" id="IPR020043">
    <property type="entry name" value="Deacetylase_Atu3266-like"/>
</dbReference>
<gene>
    <name evidence="2" type="ORF">EV690_0084</name>
</gene>
<dbReference type="Pfam" id="PF01979">
    <property type="entry name" value="Amidohydro_1"/>
    <property type="match status" value="1"/>
</dbReference>
<protein>
    <submittedName>
        <fullName evidence="2">Putative amidohydrolase</fullName>
    </submittedName>
</protein>
<proteinExistence type="predicted"/>
<dbReference type="PANTHER" id="PTHR42717">
    <property type="entry name" value="DIHYDROOROTASE-RELATED"/>
    <property type="match status" value="1"/>
</dbReference>
<keyword evidence="2" id="KW-0378">Hydrolase</keyword>
<dbReference type="InterPro" id="IPR032466">
    <property type="entry name" value="Metal_Hydrolase"/>
</dbReference>
<evidence type="ECO:0000313" key="3">
    <source>
        <dbReference type="Proteomes" id="UP000295565"/>
    </source>
</evidence>
<accession>A0A4R1KIA4</accession>
<dbReference type="GO" id="GO:0019213">
    <property type="term" value="F:deacetylase activity"/>
    <property type="evidence" value="ECO:0007669"/>
    <property type="project" value="InterPro"/>
</dbReference>
<dbReference type="Proteomes" id="UP000295565">
    <property type="component" value="Unassembled WGS sequence"/>
</dbReference>
<dbReference type="SUPFAM" id="SSF51338">
    <property type="entry name" value="Composite domain of metallo-dependent hydrolases"/>
    <property type="match status" value="1"/>
</dbReference>
<dbReference type="EMBL" id="SMGD01000001">
    <property type="protein sequence ID" value="TCK63970.1"/>
    <property type="molecule type" value="Genomic_DNA"/>
</dbReference>
<dbReference type="PANTHER" id="PTHR42717:SF1">
    <property type="entry name" value="IMIDAZOLONEPROPIONASE AND RELATED AMIDOHYDROLASES"/>
    <property type="match status" value="1"/>
</dbReference>
<dbReference type="SUPFAM" id="SSF51556">
    <property type="entry name" value="Metallo-dependent hydrolases"/>
    <property type="match status" value="1"/>
</dbReference>
<evidence type="ECO:0000259" key="1">
    <source>
        <dbReference type="Pfam" id="PF01979"/>
    </source>
</evidence>
<dbReference type="AlphaFoldDB" id="A0A4R1KIA4"/>
<dbReference type="Gene3D" id="3.20.20.140">
    <property type="entry name" value="Metal-dependent hydrolases"/>
    <property type="match status" value="1"/>
</dbReference>
<dbReference type="InterPro" id="IPR011059">
    <property type="entry name" value="Metal-dep_hydrolase_composite"/>
</dbReference>
<organism evidence="2 3">
    <name type="scientific">Celerinatantimonas diazotrophica</name>
    <dbReference type="NCBI Taxonomy" id="412034"/>
    <lineage>
        <taxon>Bacteria</taxon>
        <taxon>Pseudomonadati</taxon>
        <taxon>Pseudomonadota</taxon>
        <taxon>Gammaproteobacteria</taxon>
        <taxon>Celerinatantimonadaceae</taxon>
        <taxon>Celerinatantimonas</taxon>
    </lineage>
</organism>